<keyword evidence="5 8" id="KW-0812">Transmembrane</keyword>
<feature type="transmembrane region" description="Helical" evidence="8">
    <location>
        <begin position="353"/>
        <end position="372"/>
    </location>
</feature>
<evidence type="ECO:0000313" key="11">
    <source>
        <dbReference type="Proteomes" id="UP000482487"/>
    </source>
</evidence>
<evidence type="ECO:0000259" key="9">
    <source>
        <dbReference type="PROSITE" id="PS51012"/>
    </source>
</evidence>
<dbReference type="GO" id="GO:0005886">
    <property type="term" value="C:plasma membrane"/>
    <property type="evidence" value="ECO:0007669"/>
    <property type="project" value="UniProtKB-SubCell"/>
</dbReference>
<protein>
    <submittedName>
        <fullName evidence="10">ABC transporter permease</fullName>
    </submittedName>
</protein>
<feature type="transmembrane region" description="Helical" evidence="8">
    <location>
        <begin position="187"/>
        <end position="208"/>
    </location>
</feature>
<feature type="transmembrane region" description="Helical" evidence="8">
    <location>
        <begin position="301"/>
        <end position="319"/>
    </location>
</feature>
<dbReference type="Gene3D" id="3.40.1710.10">
    <property type="entry name" value="abc type-2 transporter like domain"/>
    <property type="match status" value="1"/>
</dbReference>
<sequence>MARIVTFSLIRFAAMVSKEFTQMRRDRVTFGMMVGIPLLQLILFGYAINSDPKNLPTAILDNDRSVFSRDMAMAMQNSSYFKFTQAIGTEAEADELLRLGRIQFVVTFPVNFGRDLARGDRPVVLLEADATDPSATSNAVSAIRQAATDAFTRDLTGPLIALRPANGPVELRLHARYNPEAVTQYNIVPGLMGVVLTMTLVIITSLAITRERERGTMENLLITPVRPVEVLLGKMLPYIVVGYIQMGLIIIAAMTLFKVPVIGSLPLLFLVSFPFIAANLGVGITFSTIAQNQLQAVQMSFFFFLPSILLSGFMFPFQGMPEWAQWIGSVLPLTHYLRVVRGIVLKGNTFVDIAPHMWPIGLFLFASLGLGIKRYRQTLD</sequence>
<dbReference type="InterPro" id="IPR013525">
    <property type="entry name" value="ABC2_TM"/>
</dbReference>
<evidence type="ECO:0000256" key="4">
    <source>
        <dbReference type="ARBA" id="ARBA00022475"/>
    </source>
</evidence>
<dbReference type="AlphaFoldDB" id="A0A7C9ITA9"/>
<dbReference type="Proteomes" id="UP000482487">
    <property type="component" value="Unassembled WGS sequence"/>
</dbReference>
<keyword evidence="4" id="KW-1003">Cell membrane</keyword>
<dbReference type="PANTHER" id="PTHR30294">
    <property type="entry name" value="MEMBRANE COMPONENT OF ABC TRANSPORTER YHHJ-RELATED"/>
    <property type="match status" value="1"/>
</dbReference>
<evidence type="ECO:0000313" key="10">
    <source>
        <dbReference type="EMBL" id="MYL82180.1"/>
    </source>
</evidence>
<dbReference type="InterPro" id="IPR051449">
    <property type="entry name" value="ABC-2_transporter_component"/>
</dbReference>
<comment type="similarity">
    <text evidence="2">Belongs to the ABC-2 integral membrane protein family.</text>
</comment>
<name>A0A7C9ITA9_9BACT</name>
<evidence type="ECO:0000256" key="2">
    <source>
        <dbReference type="ARBA" id="ARBA00007783"/>
    </source>
</evidence>
<feature type="transmembrane region" description="Helical" evidence="8">
    <location>
        <begin position="269"/>
        <end position="289"/>
    </location>
</feature>
<proteinExistence type="inferred from homology"/>
<keyword evidence="6 8" id="KW-1133">Transmembrane helix</keyword>
<evidence type="ECO:0000256" key="1">
    <source>
        <dbReference type="ARBA" id="ARBA00004651"/>
    </source>
</evidence>
<keyword evidence="11" id="KW-1185">Reference proteome</keyword>
<reference evidence="10 11" key="1">
    <citation type="submission" date="2020-01" db="EMBL/GenBank/DDBJ databases">
        <title>Genome sequence of Desulfovibrio aerotolerans DSM 16695(T).</title>
        <authorList>
            <person name="Karnachuk O."/>
            <person name="Avakyan M."/>
            <person name="Mardanov A."/>
            <person name="Kadnikov V."/>
            <person name="Ravin N."/>
        </authorList>
    </citation>
    <scope>NUCLEOTIDE SEQUENCE [LARGE SCALE GENOMIC DNA]</scope>
    <source>
        <strain evidence="10 11">DSM 16695</strain>
    </source>
</reference>
<dbReference type="EMBL" id="WVUD01000003">
    <property type="protein sequence ID" value="MYL82180.1"/>
    <property type="molecule type" value="Genomic_DNA"/>
</dbReference>
<organism evidence="10 11">
    <name type="scientific">Solidesulfovibrio aerotolerans</name>
    <dbReference type="NCBI Taxonomy" id="295255"/>
    <lineage>
        <taxon>Bacteria</taxon>
        <taxon>Pseudomonadati</taxon>
        <taxon>Thermodesulfobacteriota</taxon>
        <taxon>Desulfovibrionia</taxon>
        <taxon>Desulfovibrionales</taxon>
        <taxon>Desulfovibrionaceae</taxon>
        <taxon>Solidesulfovibrio</taxon>
    </lineage>
</organism>
<keyword evidence="3" id="KW-0813">Transport</keyword>
<dbReference type="InterPro" id="IPR047817">
    <property type="entry name" value="ABC2_TM_bact-type"/>
</dbReference>
<dbReference type="Pfam" id="PF12698">
    <property type="entry name" value="ABC2_membrane_3"/>
    <property type="match status" value="1"/>
</dbReference>
<keyword evidence="7 8" id="KW-0472">Membrane</keyword>
<comment type="caution">
    <text evidence="10">The sequence shown here is derived from an EMBL/GenBank/DDBJ whole genome shotgun (WGS) entry which is preliminary data.</text>
</comment>
<feature type="transmembrane region" description="Helical" evidence="8">
    <location>
        <begin position="236"/>
        <end position="257"/>
    </location>
</feature>
<gene>
    <name evidence="10" type="ORF">GTA51_03390</name>
</gene>
<accession>A0A7C9ITA9</accession>
<dbReference type="OrthoDB" id="9808686at2"/>
<dbReference type="RefSeq" id="WP_160958678.1">
    <property type="nucleotide sequence ID" value="NZ_WVUD01000003.1"/>
</dbReference>
<feature type="transmembrane region" description="Helical" evidence="8">
    <location>
        <begin position="28"/>
        <end position="48"/>
    </location>
</feature>
<comment type="subcellular location">
    <subcellularLocation>
        <location evidence="1">Cell membrane</location>
        <topology evidence="1">Multi-pass membrane protein</topology>
    </subcellularLocation>
</comment>
<dbReference type="PANTHER" id="PTHR30294:SF29">
    <property type="entry name" value="MULTIDRUG ABC TRANSPORTER PERMEASE YBHS-RELATED"/>
    <property type="match status" value="1"/>
</dbReference>
<evidence type="ECO:0000256" key="8">
    <source>
        <dbReference type="SAM" id="Phobius"/>
    </source>
</evidence>
<evidence type="ECO:0000256" key="3">
    <source>
        <dbReference type="ARBA" id="ARBA00022448"/>
    </source>
</evidence>
<feature type="domain" description="ABC transmembrane type-2" evidence="9">
    <location>
        <begin position="149"/>
        <end position="378"/>
    </location>
</feature>
<evidence type="ECO:0000256" key="5">
    <source>
        <dbReference type="ARBA" id="ARBA00022692"/>
    </source>
</evidence>
<dbReference type="PROSITE" id="PS51012">
    <property type="entry name" value="ABC_TM2"/>
    <property type="match status" value="1"/>
</dbReference>
<dbReference type="GO" id="GO:0140359">
    <property type="term" value="F:ABC-type transporter activity"/>
    <property type="evidence" value="ECO:0007669"/>
    <property type="project" value="InterPro"/>
</dbReference>
<evidence type="ECO:0000256" key="6">
    <source>
        <dbReference type="ARBA" id="ARBA00022989"/>
    </source>
</evidence>
<evidence type="ECO:0000256" key="7">
    <source>
        <dbReference type="ARBA" id="ARBA00023136"/>
    </source>
</evidence>